<comment type="subcellular location">
    <subcellularLocation>
        <location evidence="1">Membrane</location>
        <topology evidence="1">Multi-pass membrane protein</topology>
    </subcellularLocation>
</comment>
<dbReference type="InterPro" id="IPR011385">
    <property type="entry name" value="Site-sp_rcmbase"/>
</dbReference>
<feature type="transmembrane region" description="Helical" evidence="5">
    <location>
        <begin position="452"/>
        <end position="473"/>
    </location>
</feature>
<dbReference type="Gene3D" id="1.20.1080.10">
    <property type="entry name" value="Glycerol uptake facilitator protein"/>
    <property type="match status" value="1"/>
</dbReference>
<keyword evidence="4 5" id="KW-0472">Membrane</keyword>
<dbReference type="OrthoDB" id="5688397at2"/>
<dbReference type="InterPro" id="IPR023271">
    <property type="entry name" value="Aquaporin-like"/>
</dbReference>
<feature type="transmembrane region" description="Helical" evidence="5">
    <location>
        <begin position="500"/>
        <end position="522"/>
    </location>
</feature>
<dbReference type="AlphaFoldDB" id="A0A1G7VLW1"/>
<organism evidence="6 7">
    <name type="scientific">Flavobacterium omnivorum</name>
    <dbReference type="NCBI Taxonomy" id="178355"/>
    <lineage>
        <taxon>Bacteria</taxon>
        <taxon>Pseudomonadati</taxon>
        <taxon>Bacteroidota</taxon>
        <taxon>Flavobacteriia</taxon>
        <taxon>Flavobacteriales</taxon>
        <taxon>Flavobacteriaceae</taxon>
        <taxon>Flavobacterium</taxon>
    </lineage>
</organism>
<evidence type="ECO:0000256" key="2">
    <source>
        <dbReference type="ARBA" id="ARBA00022692"/>
    </source>
</evidence>
<evidence type="ECO:0000256" key="4">
    <source>
        <dbReference type="ARBA" id="ARBA00023136"/>
    </source>
</evidence>
<reference evidence="7" key="1">
    <citation type="submission" date="2016-10" db="EMBL/GenBank/DDBJ databases">
        <authorList>
            <person name="Varghese N."/>
            <person name="Submissions S."/>
        </authorList>
    </citation>
    <scope>NUCLEOTIDE SEQUENCE [LARGE SCALE GENOMIC DNA]</scope>
    <source>
        <strain evidence="7">CGMCC 1.2747</strain>
    </source>
</reference>
<dbReference type="EMBL" id="FNDB01000001">
    <property type="protein sequence ID" value="SDG60806.1"/>
    <property type="molecule type" value="Genomic_DNA"/>
</dbReference>
<evidence type="ECO:0000256" key="3">
    <source>
        <dbReference type="ARBA" id="ARBA00022989"/>
    </source>
</evidence>
<feature type="transmembrane region" description="Helical" evidence="5">
    <location>
        <begin position="387"/>
        <end position="408"/>
    </location>
</feature>
<gene>
    <name evidence="6" type="ORF">SAMN04488062_10168</name>
</gene>
<dbReference type="Proteomes" id="UP000199274">
    <property type="component" value="Unassembled WGS sequence"/>
</dbReference>
<feature type="transmembrane region" description="Helical" evidence="5">
    <location>
        <begin position="357"/>
        <end position="375"/>
    </location>
</feature>
<sequence length="696" mass="79249">MKVFFKAKPKATIAGLLTEFFGEAQSWRDTNDSLEPLIELIRLIRPLKVKKGQKVDLQEIISFLKENYACRKQFSIYLKEILKDRKFNKILSDAAILQDVDFIFEVKKRIFAKFLPYQPQIDTLEYVLNQVFYLANDGIWINQIPLKQLGEVYDILKFRSIYDSAAPDSMLSELLVAMHLITQRISGRAMETDVIKMVPEFDDLESPFSAFEKELFLLEERIRISDRHYITSDDLSYAQLLVLHKQCEEFVEKAFHNSSKYGISLRVNQNLLKIRQQLERLKFLISLLIVDSEKDKKNNGIMLASRLIKFNCYKNNVRKFVAESTQLISYEITQHTAKTGEHYITEGRKEYFKMFKTALGGGFIVGILCIIKVLLSKADTSFFGHAFIYSMNYAFGFIAIYLLGFTLATKQPAMTAAALIKALEEGVLKQGRDAEKYKAFAILFARVFRSQFIAFVGNVIMAFPVSLLGIWLIDYTMQYNIAATKWETLLTDISPIHSPAIFHAAIAGVFLFLSGIISGSVANRDKHNQVFFRITEHPILKRSLGKSRTLKLAQLYEKKGAGIISNFWFGVFMGSTASVGLFLGLNLDIRHITFVSGNLALGLYGANYQVSNAMLFWGIFGIGVIGVVNFIVSFSLSLGLALRSRAISLFELRFIAASIWNHFKHRPISFFFPTENKKKSDVIVNYLTSDGKANEH</sequence>
<proteinExistence type="predicted"/>
<dbReference type="Pfam" id="PF10136">
    <property type="entry name" value="SpecificRecomb"/>
    <property type="match status" value="1"/>
</dbReference>
<keyword evidence="3 5" id="KW-1133">Transmembrane helix</keyword>
<keyword evidence="2 5" id="KW-0812">Transmembrane</keyword>
<protein>
    <submittedName>
        <fullName evidence="6">Site-specific recombinase</fullName>
    </submittedName>
</protein>
<accession>A0A1G7VLW1</accession>
<evidence type="ECO:0000256" key="1">
    <source>
        <dbReference type="ARBA" id="ARBA00004141"/>
    </source>
</evidence>
<evidence type="ECO:0000313" key="7">
    <source>
        <dbReference type="Proteomes" id="UP000199274"/>
    </source>
</evidence>
<keyword evidence="7" id="KW-1185">Reference proteome</keyword>
<dbReference type="RefSeq" id="WP_091253622.1">
    <property type="nucleotide sequence ID" value="NZ_FNDB01000001.1"/>
</dbReference>
<evidence type="ECO:0000256" key="5">
    <source>
        <dbReference type="SAM" id="Phobius"/>
    </source>
</evidence>
<evidence type="ECO:0000313" key="6">
    <source>
        <dbReference type="EMBL" id="SDG60806.1"/>
    </source>
</evidence>
<feature type="transmembrane region" description="Helical" evidence="5">
    <location>
        <begin position="614"/>
        <end position="642"/>
    </location>
</feature>
<dbReference type="GO" id="GO:0016020">
    <property type="term" value="C:membrane"/>
    <property type="evidence" value="ECO:0007669"/>
    <property type="project" value="UniProtKB-SubCell"/>
</dbReference>
<name>A0A1G7VLW1_9FLAO</name>
<feature type="transmembrane region" description="Helical" evidence="5">
    <location>
        <begin position="567"/>
        <end position="587"/>
    </location>
</feature>